<dbReference type="STRING" id="1508389.SAMN05444003_2612"/>
<reference evidence="5 6" key="1">
    <citation type="submission" date="2016-11" db="EMBL/GenBank/DDBJ databases">
        <authorList>
            <person name="Jaros S."/>
            <person name="Januszkiewicz K."/>
            <person name="Wedrychowicz H."/>
        </authorList>
    </citation>
    <scope>NUCLEOTIDE SEQUENCE [LARGE SCALE GENOMIC DNA]</scope>
    <source>
        <strain evidence="5 6">DSM 28715</strain>
    </source>
</reference>
<gene>
    <name evidence="5" type="ORF">SAMN05444003_2612</name>
</gene>
<name>A0A1M5RII8_9RHOB</name>
<dbReference type="EMBL" id="FQXB01000004">
    <property type="protein sequence ID" value="SHH26115.1"/>
    <property type="molecule type" value="Genomic_DNA"/>
</dbReference>
<evidence type="ECO:0000259" key="4">
    <source>
        <dbReference type="Pfam" id="PF01551"/>
    </source>
</evidence>
<dbReference type="Proteomes" id="UP000184074">
    <property type="component" value="Unassembled WGS sequence"/>
</dbReference>
<evidence type="ECO:0000256" key="1">
    <source>
        <dbReference type="ARBA" id="ARBA00022729"/>
    </source>
</evidence>
<keyword evidence="5" id="KW-0378">Hydrolase</keyword>
<feature type="coiled-coil region" evidence="2">
    <location>
        <begin position="70"/>
        <end position="97"/>
    </location>
</feature>
<feature type="signal peptide" evidence="3">
    <location>
        <begin position="1"/>
        <end position="19"/>
    </location>
</feature>
<feature type="chain" id="PRO_5012748119" evidence="3">
    <location>
        <begin position="20"/>
        <end position="370"/>
    </location>
</feature>
<keyword evidence="1 3" id="KW-0732">Signal</keyword>
<dbReference type="Gene3D" id="2.70.70.10">
    <property type="entry name" value="Glucose Permease (Domain IIA)"/>
    <property type="match status" value="1"/>
</dbReference>
<protein>
    <submittedName>
        <fullName evidence="5">Septal ring factor EnvC, activator of murein hydrolases AmiA and AmiB</fullName>
    </submittedName>
</protein>
<dbReference type="PANTHER" id="PTHR21666:SF289">
    <property type="entry name" value="L-ALA--D-GLU ENDOPEPTIDASE"/>
    <property type="match status" value="1"/>
</dbReference>
<dbReference type="GO" id="GO:0004222">
    <property type="term" value="F:metalloendopeptidase activity"/>
    <property type="evidence" value="ECO:0007669"/>
    <property type="project" value="TreeGrafter"/>
</dbReference>
<keyword evidence="2" id="KW-0175">Coiled coil</keyword>
<accession>A0A1M5RII8</accession>
<dbReference type="CDD" id="cd12797">
    <property type="entry name" value="M23_peptidase"/>
    <property type="match status" value="1"/>
</dbReference>
<dbReference type="RefSeq" id="WP_072901755.1">
    <property type="nucleotide sequence ID" value="NZ_FQXB01000004.1"/>
</dbReference>
<evidence type="ECO:0000313" key="5">
    <source>
        <dbReference type="EMBL" id="SHH26115.1"/>
    </source>
</evidence>
<dbReference type="InterPro" id="IPR016047">
    <property type="entry name" value="M23ase_b-sheet_dom"/>
</dbReference>
<dbReference type="OrthoDB" id="9809144at2"/>
<feature type="domain" description="M23ase beta-sheet core" evidence="4">
    <location>
        <begin position="256"/>
        <end position="363"/>
    </location>
</feature>
<evidence type="ECO:0000256" key="2">
    <source>
        <dbReference type="SAM" id="Coils"/>
    </source>
</evidence>
<dbReference type="Pfam" id="PF01551">
    <property type="entry name" value="Peptidase_M23"/>
    <property type="match status" value="1"/>
</dbReference>
<dbReference type="AlphaFoldDB" id="A0A1M5RII8"/>
<dbReference type="InterPro" id="IPR011055">
    <property type="entry name" value="Dup_hybrid_motif"/>
</dbReference>
<keyword evidence="6" id="KW-1185">Reference proteome</keyword>
<evidence type="ECO:0000313" key="6">
    <source>
        <dbReference type="Proteomes" id="UP000184074"/>
    </source>
</evidence>
<dbReference type="InterPro" id="IPR050570">
    <property type="entry name" value="Cell_wall_metabolism_enzyme"/>
</dbReference>
<organism evidence="5 6">
    <name type="scientific">Cognatiyoonia sediminum</name>
    <dbReference type="NCBI Taxonomy" id="1508389"/>
    <lineage>
        <taxon>Bacteria</taxon>
        <taxon>Pseudomonadati</taxon>
        <taxon>Pseudomonadota</taxon>
        <taxon>Alphaproteobacteria</taxon>
        <taxon>Rhodobacterales</taxon>
        <taxon>Paracoccaceae</taxon>
        <taxon>Cognatiyoonia</taxon>
    </lineage>
</organism>
<proteinExistence type="predicted"/>
<dbReference type="SUPFAM" id="SSF51261">
    <property type="entry name" value="Duplicated hybrid motif"/>
    <property type="match status" value="1"/>
</dbReference>
<sequence>MIRACVLACLLWWPHLGLAQSSATALDAVKLLDDASARLASAEGARDRVAALTVTVRAYEEGLIAMRAGLRDAAIARRNLQNRLDAKETDVARLLSVLQTLGRSGAPALLLHPNGPTDLARSAMIATEVTPTLQAEVAALQAELEELAILQQLQDTAADTLDRGLKGAQQARAELSEAISQRTDLPKRFEDDPEQMRLLINSAETLSAFASGLTEAFAVENNQIYSTDVKGALSLPLQGQIVRGFNEPNSAGLIRPGIEIAARPKSLITSPTPATVLFVGPLLDYGNVVILEPAPNILFVLAGLSDIYAETGQVIPEAFPIGLLGGQSPVVDEILSETDQGNRGTSTQTLYLEVREGQSPVDPITWFAMN</sequence>
<evidence type="ECO:0000256" key="3">
    <source>
        <dbReference type="SAM" id="SignalP"/>
    </source>
</evidence>
<dbReference type="PANTHER" id="PTHR21666">
    <property type="entry name" value="PEPTIDASE-RELATED"/>
    <property type="match status" value="1"/>
</dbReference>